<evidence type="ECO:0008006" key="5">
    <source>
        <dbReference type="Google" id="ProtNLM"/>
    </source>
</evidence>
<proteinExistence type="predicted"/>
<feature type="transmembrane region" description="Helical" evidence="2">
    <location>
        <begin position="12"/>
        <end position="33"/>
    </location>
</feature>
<dbReference type="EMBL" id="JAVIDA010000002">
    <property type="protein sequence ID" value="MDQ9070361.1"/>
    <property type="molecule type" value="Genomic_DNA"/>
</dbReference>
<keyword evidence="2" id="KW-0472">Membrane</keyword>
<sequence length="84" mass="9522">MSSITSSEKKGWKAILIATILSCFFLGFFYLAMTNEPDYMPSQKNKQTATHQMNGSSEQTQHSNMQMSDAEMKNMQHDGENAHK</sequence>
<feature type="compositionally biased region" description="Basic and acidic residues" evidence="1">
    <location>
        <begin position="70"/>
        <end position="84"/>
    </location>
</feature>
<accession>A0AAW8JC89</accession>
<feature type="compositionally biased region" description="Polar residues" evidence="1">
    <location>
        <begin position="42"/>
        <end position="67"/>
    </location>
</feature>
<reference evidence="3" key="1">
    <citation type="submission" date="2023-08" db="EMBL/GenBank/DDBJ databases">
        <title>Emergence of clinically-relevant ST2 carbapenem-resistant Acinetobacter baumannii strains in hospital sewages in Zhejiang, East of China.</title>
        <authorList>
            <person name="Kaichao C."/>
            <person name="Zhang R."/>
        </authorList>
    </citation>
    <scope>NUCLEOTIDE SEQUENCE</scope>
    <source>
        <strain evidence="3">M-SY-60</strain>
    </source>
</reference>
<protein>
    <recommendedName>
        <fullName evidence="5">DUF4199 domain-containing protein</fullName>
    </recommendedName>
</protein>
<evidence type="ECO:0000313" key="3">
    <source>
        <dbReference type="EMBL" id="MDQ9070361.1"/>
    </source>
</evidence>
<dbReference type="RefSeq" id="WP_004857397.1">
    <property type="nucleotide sequence ID" value="NZ_BBLI01000004.1"/>
</dbReference>
<evidence type="ECO:0000313" key="4">
    <source>
        <dbReference type="Proteomes" id="UP001243195"/>
    </source>
</evidence>
<name>A0AAW8JC89_9GAMM</name>
<evidence type="ECO:0000256" key="2">
    <source>
        <dbReference type="SAM" id="Phobius"/>
    </source>
</evidence>
<feature type="region of interest" description="Disordered" evidence="1">
    <location>
        <begin position="40"/>
        <end position="84"/>
    </location>
</feature>
<gene>
    <name evidence="3" type="ORF">RFH51_02655</name>
</gene>
<keyword evidence="2" id="KW-1133">Transmembrane helix</keyword>
<dbReference type="GeneID" id="84208322"/>
<organism evidence="3 4">
    <name type="scientific">Acinetobacter gerneri</name>
    <dbReference type="NCBI Taxonomy" id="202952"/>
    <lineage>
        <taxon>Bacteria</taxon>
        <taxon>Pseudomonadati</taxon>
        <taxon>Pseudomonadota</taxon>
        <taxon>Gammaproteobacteria</taxon>
        <taxon>Moraxellales</taxon>
        <taxon>Moraxellaceae</taxon>
        <taxon>Acinetobacter</taxon>
    </lineage>
</organism>
<dbReference type="AlphaFoldDB" id="A0AAW8JC89"/>
<dbReference type="Proteomes" id="UP001243195">
    <property type="component" value="Unassembled WGS sequence"/>
</dbReference>
<keyword evidence="2" id="KW-0812">Transmembrane</keyword>
<evidence type="ECO:0000256" key="1">
    <source>
        <dbReference type="SAM" id="MobiDB-lite"/>
    </source>
</evidence>
<comment type="caution">
    <text evidence="3">The sequence shown here is derived from an EMBL/GenBank/DDBJ whole genome shotgun (WGS) entry which is preliminary data.</text>
</comment>